<comment type="caution">
    <text evidence="2">The sequence shown here is derived from an EMBL/GenBank/DDBJ whole genome shotgun (WGS) entry which is preliminary data.</text>
</comment>
<accession>A0A560HXM9</accession>
<proteinExistence type="predicted"/>
<evidence type="ECO:0000313" key="3">
    <source>
        <dbReference type="Proteomes" id="UP000318050"/>
    </source>
</evidence>
<organism evidence="2 3">
    <name type="scientific">Nitrospirillum amazonense</name>
    <dbReference type="NCBI Taxonomy" id="28077"/>
    <lineage>
        <taxon>Bacteria</taxon>
        <taxon>Pseudomonadati</taxon>
        <taxon>Pseudomonadota</taxon>
        <taxon>Alphaproteobacteria</taxon>
        <taxon>Rhodospirillales</taxon>
        <taxon>Azospirillaceae</taxon>
        <taxon>Nitrospirillum</taxon>
    </lineage>
</organism>
<evidence type="ECO:0000256" key="1">
    <source>
        <dbReference type="SAM" id="Phobius"/>
    </source>
</evidence>
<feature type="transmembrane region" description="Helical" evidence="1">
    <location>
        <begin position="163"/>
        <end position="180"/>
    </location>
</feature>
<evidence type="ECO:0000313" key="2">
    <source>
        <dbReference type="EMBL" id="TWB51408.1"/>
    </source>
</evidence>
<feature type="transmembrane region" description="Helical" evidence="1">
    <location>
        <begin position="21"/>
        <end position="40"/>
    </location>
</feature>
<sequence>MIKDNLNSLVRVLSGKKSWGPILFFVISFSAILASNWHVVVTQYNDTGDFAANGILIAKMRSFSLWVGNYSRVGFNHPGPAILYILGLGELLLYGGLHLVASPLSGQFVAGFLYNAFWLTVFFVGLWKISRSVSSALFSVSIFLILVVWIHPQFLNGLWFPDLYFFPYAAMFISAARLASGKGDMLPLLGFSCGFLVNGHVSFIPMLGIIFIILLLYNALAYFKVPKNCLIRKSFYVKNMRDVMFFGLILCLFFVPAAIATVKDFPGPFADYAKYGRYRAPNSLRDVISFVSQYWGGQLFFLSALAASVIFLIFSAVMKGGERMDGLRSLAAVMVAATGSVTFYAKYGVDDLSLNYVCLFYYCVSFLFIASIPFWIDLLVDFPAKKVLHGLISAVLLTGTIVHVSQMPKSDLGYNQSNIVDIYQDLKIHKGDGRLVFDLVPGKDDWGYIWTVLAGVEAHAARRDEDLFCVNQNWHILFTKEKKCRSDELEHNPRYLVGSIYGSQRHPGVGNFESGDLLFQRWALPELADGTVLTVNDNRDDYNRYILSSGWSSAESSFVWMTAPEAHLTFKTTQRDSGIVMLDLGAYLPKPDSSQLLIISVNDGPPVSVTFSASHPFQRVRVPFNSPTHTVLDVKIIGHDLISPATVGLSADTRSLGANLTGIGVEAQ</sequence>
<reference evidence="2 3" key="1">
    <citation type="submission" date="2019-06" db="EMBL/GenBank/DDBJ databases">
        <title>Genomic Encyclopedia of Type Strains, Phase IV (KMG-V): Genome sequencing to study the core and pangenomes of soil and plant-associated prokaryotes.</title>
        <authorList>
            <person name="Whitman W."/>
        </authorList>
    </citation>
    <scope>NUCLEOTIDE SEQUENCE [LARGE SCALE GENOMIC DNA]</scope>
    <source>
        <strain evidence="2 3">BR 11140</strain>
    </source>
</reference>
<feature type="transmembrane region" description="Helical" evidence="1">
    <location>
        <begin position="243"/>
        <end position="262"/>
    </location>
</feature>
<evidence type="ECO:0008006" key="4">
    <source>
        <dbReference type="Google" id="ProtNLM"/>
    </source>
</evidence>
<keyword evidence="1" id="KW-0472">Membrane</keyword>
<dbReference type="OrthoDB" id="1814621at2"/>
<dbReference type="EMBL" id="VITT01000020">
    <property type="protein sequence ID" value="TWB51408.1"/>
    <property type="molecule type" value="Genomic_DNA"/>
</dbReference>
<feature type="transmembrane region" description="Helical" evidence="1">
    <location>
        <begin position="330"/>
        <end position="347"/>
    </location>
</feature>
<feature type="transmembrane region" description="Helical" evidence="1">
    <location>
        <begin position="108"/>
        <end position="127"/>
    </location>
</feature>
<name>A0A560HXM9_9PROT</name>
<feature type="transmembrane region" description="Helical" evidence="1">
    <location>
        <begin position="359"/>
        <end position="380"/>
    </location>
</feature>
<dbReference type="Proteomes" id="UP000318050">
    <property type="component" value="Unassembled WGS sequence"/>
</dbReference>
<keyword evidence="1" id="KW-1133">Transmembrane helix</keyword>
<gene>
    <name evidence="2" type="ORF">FBZ92_1201</name>
</gene>
<keyword evidence="1" id="KW-0812">Transmembrane</keyword>
<feature type="transmembrane region" description="Helical" evidence="1">
    <location>
        <begin position="387"/>
        <end position="405"/>
    </location>
</feature>
<feature type="transmembrane region" description="Helical" evidence="1">
    <location>
        <begin position="200"/>
        <end position="223"/>
    </location>
</feature>
<protein>
    <recommendedName>
        <fullName evidence="4">4-amino-4-deoxy-L-arabinose transferase-like glycosyltransferase</fullName>
    </recommendedName>
</protein>
<dbReference type="AlphaFoldDB" id="A0A560HXM9"/>
<feature type="transmembrane region" description="Helical" evidence="1">
    <location>
        <begin position="81"/>
        <end position="101"/>
    </location>
</feature>
<feature type="transmembrane region" description="Helical" evidence="1">
    <location>
        <begin position="133"/>
        <end position="151"/>
    </location>
</feature>
<feature type="transmembrane region" description="Helical" evidence="1">
    <location>
        <begin position="299"/>
        <end position="318"/>
    </location>
</feature>